<evidence type="ECO:0000256" key="5">
    <source>
        <dbReference type="ARBA" id="ARBA00023163"/>
    </source>
</evidence>
<comment type="similarity">
    <text evidence="7">Belongs to the NFYA/HAP2 subunit family.</text>
</comment>
<organism evidence="11 12">
    <name type="scientific">Crassostrea virginica</name>
    <name type="common">Eastern oyster</name>
    <dbReference type="NCBI Taxonomy" id="6565"/>
    <lineage>
        <taxon>Eukaryota</taxon>
        <taxon>Metazoa</taxon>
        <taxon>Spiralia</taxon>
        <taxon>Lophotrochozoa</taxon>
        <taxon>Mollusca</taxon>
        <taxon>Bivalvia</taxon>
        <taxon>Autobranchia</taxon>
        <taxon>Pteriomorphia</taxon>
        <taxon>Ostreida</taxon>
        <taxon>Ostreoidea</taxon>
        <taxon>Ostreidae</taxon>
        <taxon>Crassostrea</taxon>
    </lineage>
</organism>
<evidence type="ECO:0000256" key="1">
    <source>
        <dbReference type="ARBA" id="ARBA00004123"/>
    </source>
</evidence>
<dbReference type="InterPro" id="IPR025924">
    <property type="entry name" value="YHYH_dom"/>
</dbReference>
<evidence type="ECO:0000313" key="11">
    <source>
        <dbReference type="Proteomes" id="UP000694844"/>
    </source>
</evidence>
<keyword evidence="11" id="KW-1185">Reference proteome</keyword>
<comment type="function">
    <text evidence="7">Component of the sequence-specific heterotrimeric transcription factor (NF-Y) which specifically recognizes a 5'-CCAAT-3' box motif found in the promoters of its target genes.</text>
</comment>
<comment type="subunit">
    <text evidence="7">Heterotrimer.</text>
</comment>
<dbReference type="InterPro" id="IPR018362">
    <property type="entry name" value="CCAAT-binding_factor_CS"/>
</dbReference>
<keyword evidence="4" id="KW-0010">Activator</keyword>
<dbReference type="Gene3D" id="6.10.250.2430">
    <property type="match status" value="1"/>
</dbReference>
<gene>
    <name evidence="12" type="primary">LOC111136321</name>
</gene>
<dbReference type="PRINTS" id="PR00616">
    <property type="entry name" value="CCAATSUBUNTB"/>
</dbReference>
<dbReference type="SMART" id="SM00521">
    <property type="entry name" value="CBF"/>
    <property type="match status" value="1"/>
</dbReference>
<comment type="subcellular location">
    <subcellularLocation>
        <location evidence="1 7">Nucleus</location>
    </subcellularLocation>
</comment>
<dbReference type="AlphaFoldDB" id="A0A8B8ESS2"/>
<dbReference type="InterPro" id="IPR001289">
    <property type="entry name" value="NFYA"/>
</dbReference>
<proteinExistence type="inferred from homology"/>
<keyword evidence="3 7" id="KW-0238">DNA-binding</keyword>
<dbReference type="PROSITE" id="PS51152">
    <property type="entry name" value="NFYA_HAP2_2"/>
    <property type="match status" value="1"/>
</dbReference>
<dbReference type="PANTHER" id="PTHR12632">
    <property type="entry name" value="TRANSCRIPTION FACTOR NF-Y ALPHA-RELATED"/>
    <property type="match status" value="1"/>
</dbReference>
<dbReference type="KEGG" id="cvn:111136321"/>
<evidence type="ECO:0000259" key="10">
    <source>
        <dbReference type="Pfam" id="PF14240"/>
    </source>
</evidence>
<evidence type="ECO:0000256" key="4">
    <source>
        <dbReference type="ARBA" id="ARBA00023159"/>
    </source>
</evidence>
<evidence type="ECO:0000256" key="6">
    <source>
        <dbReference type="ARBA" id="ARBA00023242"/>
    </source>
</evidence>
<evidence type="ECO:0000256" key="2">
    <source>
        <dbReference type="ARBA" id="ARBA00023015"/>
    </source>
</evidence>
<name>A0A8B8ESS2_CRAVI</name>
<keyword evidence="9" id="KW-0732">Signal</keyword>
<sequence length="685" mass="73050">MPVTKALLLVLLVCCLSFSPVTGAGLTTEEISQFNTTGNFGARVTVLTEDATVFYIVASGLPDHETERVNPNNASNQNYNVSILKDPEIVSVPGCVGLGMIGITRTGVAIYNPLAGDLSNAVEGASPEVFDKCDGHASPGGAYHYHKIPESCLYRGDVDEFIGVALDGFPIYGPRISETENVTEAELDKCHGKFVNGSYRYYVTDMFPYYLGCFKGRVVNPGTLTQNNCTSNISHWTMENYGYSYYLCHCVNSGMGGGGPGGGGGPRPECAPENPNRPPDCPLCPREGCRSTPNPNNMTGLDDGSNDAGHVVFETLTLVPLLLMAYLFLLYLPMKMSEMSENDTYTVFDTETQQPLTVTVAQGGADDSHGTIQYITQDGVQIQQITQPGGEIVQVADGTLSNLQNFTSVSQGTTPIVSGAGQIVQASNIVQQANNLMVQGTPQVSSAQMTPAVGVPQMLFLNQVTVNGQTSFVLVDANNKPVQLPQGIQVINLPTQPANQQVPVSNDTGEEPLYVNAKQYHRILKRRQARAKLEALGRIPKERQKYLYESRHRHALNRQRGSGGVFVKGPKDSAGGGDGPGEKKNGREHSSSPAPTIHTTHVPIAIAPSSSQPQSSNFNMSQLAAAGQLPSVSLSGLPSNIAQQLTSGQITISTPTGILNVNNINNANGAEPVDTKGDFITSLAT</sequence>
<evidence type="ECO:0000256" key="7">
    <source>
        <dbReference type="RuleBase" id="RU367155"/>
    </source>
</evidence>
<feature type="signal peptide" evidence="9">
    <location>
        <begin position="1"/>
        <end position="23"/>
    </location>
</feature>
<dbReference type="Pfam" id="PF14240">
    <property type="entry name" value="YHYH"/>
    <property type="match status" value="1"/>
</dbReference>
<dbReference type="Proteomes" id="UP000694844">
    <property type="component" value="Chromosome 5"/>
</dbReference>
<evidence type="ECO:0000256" key="3">
    <source>
        <dbReference type="ARBA" id="ARBA00023125"/>
    </source>
</evidence>
<feature type="domain" description="YHYH" evidence="10">
    <location>
        <begin position="98"/>
        <end position="176"/>
    </location>
</feature>
<dbReference type="GO" id="GO:0003700">
    <property type="term" value="F:DNA-binding transcription factor activity"/>
    <property type="evidence" value="ECO:0007669"/>
    <property type="project" value="UniProtKB-UniRule"/>
</dbReference>
<keyword evidence="5 7" id="KW-0804">Transcription</keyword>
<feature type="compositionally biased region" description="Basic and acidic residues" evidence="8">
    <location>
        <begin position="580"/>
        <end position="590"/>
    </location>
</feature>
<dbReference type="GO" id="GO:0003677">
    <property type="term" value="F:DNA binding"/>
    <property type="evidence" value="ECO:0007669"/>
    <property type="project" value="UniProtKB-KW"/>
</dbReference>
<accession>A0A8B8ESS2</accession>
<dbReference type="OrthoDB" id="1097733at2759"/>
<reference evidence="12" key="1">
    <citation type="submission" date="2025-08" db="UniProtKB">
        <authorList>
            <consortium name="RefSeq"/>
        </authorList>
    </citation>
    <scope>IDENTIFICATION</scope>
    <source>
        <tissue evidence="12">Whole sample</tissue>
    </source>
</reference>
<protein>
    <recommendedName>
        <fullName evidence="7">Nuclear transcription factor Y subunit</fullName>
    </recommendedName>
</protein>
<dbReference type="PROSITE" id="PS00686">
    <property type="entry name" value="NFYA_HAP2_1"/>
    <property type="match status" value="1"/>
</dbReference>
<keyword evidence="6 7" id="KW-0539">Nucleus</keyword>
<dbReference type="GO" id="GO:0016602">
    <property type="term" value="C:CCAAT-binding factor complex"/>
    <property type="evidence" value="ECO:0007669"/>
    <property type="project" value="InterPro"/>
</dbReference>
<evidence type="ECO:0000256" key="9">
    <source>
        <dbReference type="SAM" id="SignalP"/>
    </source>
</evidence>
<evidence type="ECO:0000313" key="12">
    <source>
        <dbReference type="RefSeq" id="XP_022342793.1"/>
    </source>
</evidence>
<feature type="region of interest" description="Disordered" evidence="8">
    <location>
        <begin position="551"/>
        <end position="597"/>
    </location>
</feature>
<feature type="chain" id="PRO_5034094099" description="Nuclear transcription factor Y subunit" evidence="9">
    <location>
        <begin position="24"/>
        <end position="685"/>
    </location>
</feature>
<dbReference type="Pfam" id="PF02045">
    <property type="entry name" value="CBFB_NFYA"/>
    <property type="match status" value="1"/>
</dbReference>
<keyword evidence="2 7" id="KW-0805">Transcription regulation</keyword>
<evidence type="ECO:0000256" key="8">
    <source>
        <dbReference type="SAM" id="MobiDB-lite"/>
    </source>
</evidence>
<dbReference type="RefSeq" id="XP_022342793.1">
    <property type="nucleotide sequence ID" value="XM_022487085.1"/>
</dbReference>
<dbReference type="GeneID" id="111136321"/>